<dbReference type="CDD" id="cd19064">
    <property type="entry name" value="LGIC_TM_nAChR"/>
    <property type="match status" value="1"/>
</dbReference>
<evidence type="ECO:0000256" key="4">
    <source>
        <dbReference type="ARBA" id="ARBA00022475"/>
    </source>
</evidence>
<dbReference type="InterPro" id="IPR036734">
    <property type="entry name" value="Neur_chan_lig-bd_sf"/>
</dbReference>
<dbReference type="PRINTS" id="PR00252">
    <property type="entry name" value="NRIONCHANNEL"/>
</dbReference>
<keyword evidence="5 18" id="KW-0812">Transmembrane</keyword>
<comment type="similarity">
    <text evidence="2">Belongs to the ligand-gated ion channel (TC 1.A.9) family. Acetylcholine receptor (TC 1.A.9.1) subfamily.</text>
</comment>
<dbReference type="InterPro" id="IPR002394">
    <property type="entry name" value="Nicotinic_acetylcholine_rcpt"/>
</dbReference>
<evidence type="ECO:0000256" key="3">
    <source>
        <dbReference type="ARBA" id="ARBA00022448"/>
    </source>
</evidence>
<sequence length="526" mass="59728">MPRRAAPAALPLLLALLLAGCGGNPDAKRLYDDLLSNYNKLVRPVLNVSDALTVRIKLKLSQLIDVNLKNQIMTTNLWVEQSWYDYKLSWEPREYGGVEMLHVPSDHIWRPDIVLYNNADGNFEVTLATKATLNYTGRVEWRPPAIYKSSCEIDVEYFPFDQQTCVMKFGSWTYDGFQVDLRHIDETRGTNVIELGVDLSEFYTSVEWDILEVPAVRNEKFYTCCDEPYLDITFNITMRRKTLFYTVNLIIPCMGISFLTVLVFYLPSDSGEKVSLSISILLSLTVFFLLLAEIIPPTSLVVPLLGKFVLFTMILDTFSICVTVVVLNVHFRSPQTHTMAPWVRRVFIHVLPRLLVMRRPHYRLDPHRSRFAGLVTAGGEATPWEECSASRLDEEGAGAAPPPPPPPPAASCRACRACRLHDAPSLCDALRRWHRCPELHKAIDGINYIADQTRKEEESTRVKEDWKYVAMVLDRLFLWIFTLAVVVGSAGIILQAPTLYDERAPIDVRLSEIAYATAKPRPPPPR</sequence>
<evidence type="ECO:0000256" key="2">
    <source>
        <dbReference type="ARBA" id="ARBA00009237"/>
    </source>
</evidence>
<evidence type="ECO:0000256" key="7">
    <source>
        <dbReference type="ARBA" id="ARBA00022989"/>
    </source>
</evidence>
<evidence type="ECO:0000256" key="15">
    <source>
        <dbReference type="ARBA" id="ARBA00023286"/>
    </source>
</evidence>
<evidence type="ECO:0000256" key="18">
    <source>
        <dbReference type="RuleBase" id="RU000687"/>
    </source>
</evidence>
<keyword evidence="13" id="KW-0325">Glycoprotein</keyword>
<evidence type="ECO:0000256" key="1">
    <source>
        <dbReference type="ARBA" id="ARBA00003328"/>
    </source>
</evidence>
<evidence type="ECO:0000256" key="10">
    <source>
        <dbReference type="ARBA" id="ARBA00023136"/>
    </source>
</evidence>
<accession>A0ABD0T333</accession>
<dbReference type="FunFam" id="2.70.170.10:FF:000013">
    <property type="entry name" value="Acetylcholine receptor subunit alpha"/>
    <property type="match status" value="1"/>
</dbReference>
<dbReference type="InterPro" id="IPR006201">
    <property type="entry name" value="Neur_channel"/>
</dbReference>
<dbReference type="SUPFAM" id="SSF63712">
    <property type="entry name" value="Nicotinic receptor ligand binding domain-like"/>
    <property type="match status" value="1"/>
</dbReference>
<feature type="domain" description="Neurotransmitter-gated ion-channel transmembrane" evidence="20">
    <location>
        <begin position="249"/>
        <end position="492"/>
    </location>
</feature>
<dbReference type="Pfam" id="PF02931">
    <property type="entry name" value="Neur_chan_LBD"/>
    <property type="match status" value="1"/>
</dbReference>
<evidence type="ECO:0000256" key="11">
    <source>
        <dbReference type="ARBA" id="ARBA00023157"/>
    </source>
</evidence>
<organism evidence="21 24">
    <name type="scientific">Loxostege sticticalis</name>
    <name type="common">Beet webworm moth</name>
    <dbReference type="NCBI Taxonomy" id="481309"/>
    <lineage>
        <taxon>Eukaryota</taxon>
        <taxon>Metazoa</taxon>
        <taxon>Ecdysozoa</taxon>
        <taxon>Arthropoda</taxon>
        <taxon>Hexapoda</taxon>
        <taxon>Insecta</taxon>
        <taxon>Pterygota</taxon>
        <taxon>Neoptera</taxon>
        <taxon>Endopterygota</taxon>
        <taxon>Lepidoptera</taxon>
        <taxon>Glossata</taxon>
        <taxon>Ditrysia</taxon>
        <taxon>Pyraloidea</taxon>
        <taxon>Crambidae</taxon>
        <taxon>Pyraustinae</taxon>
        <taxon>Loxostege</taxon>
    </lineage>
</organism>
<dbReference type="InterPro" id="IPR036719">
    <property type="entry name" value="Neuro-gated_channel_TM_sf"/>
</dbReference>
<dbReference type="InterPro" id="IPR006029">
    <property type="entry name" value="Neurotrans-gated_channel_TM"/>
</dbReference>
<gene>
    <name evidence="22" type="ORF">ABMA27_000615</name>
    <name evidence="21" type="ORF">ABMA28_000652</name>
</gene>
<keyword evidence="3 18" id="KW-0813">Transport</keyword>
<keyword evidence="12" id="KW-0675">Receptor</keyword>
<dbReference type="InterPro" id="IPR018000">
    <property type="entry name" value="Neurotransmitter_ion_chnl_CS"/>
</dbReference>
<feature type="transmembrane region" description="Helical" evidence="18">
    <location>
        <begin position="308"/>
        <end position="329"/>
    </location>
</feature>
<feature type="domain" description="Neurotransmitter-gated ion-channel ligand-binding" evidence="19">
    <location>
        <begin position="28"/>
        <end position="242"/>
    </location>
</feature>
<dbReference type="PROSITE" id="PS00236">
    <property type="entry name" value="NEUROTR_ION_CHANNEL"/>
    <property type="match status" value="1"/>
</dbReference>
<evidence type="ECO:0000256" key="5">
    <source>
        <dbReference type="ARBA" id="ARBA00022692"/>
    </source>
</evidence>
<evidence type="ECO:0000256" key="6">
    <source>
        <dbReference type="ARBA" id="ARBA00022729"/>
    </source>
</evidence>
<evidence type="ECO:0000256" key="12">
    <source>
        <dbReference type="ARBA" id="ARBA00023170"/>
    </source>
</evidence>
<keyword evidence="10 18" id="KW-0472">Membrane</keyword>
<dbReference type="EMBL" id="JBEDNZ010000010">
    <property type="protein sequence ID" value="KAL0832414.1"/>
    <property type="molecule type" value="Genomic_DNA"/>
</dbReference>
<evidence type="ECO:0000313" key="23">
    <source>
        <dbReference type="Proteomes" id="UP001549920"/>
    </source>
</evidence>
<evidence type="ECO:0000259" key="19">
    <source>
        <dbReference type="Pfam" id="PF02931"/>
    </source>
</evidence>
<keyword evidence="4" id="KW-1003">Cell membrane</keyword>
<reference evidence="23 24" key="1">
    <citation type="submission" date="2024-06" db="EMBL/GenBank/DDBJ databases">
        <title>A chromosome-level genome assembly of beet webworm, Loxostege sticticalis.</title>
        <authorList>
            <person name="Zhang Y."/>
        </authorList>
    </citation>
    <scope>NUCLEOTIDE SEQUENCE [LARGE SCALE GENOMIC DNA]</scope>
    <source>
        <strain evidence="22">AQ026</strain>
        <strain evidence="21">AQ028</strain>
        <tissue evidence="21">Male pupae</tissue>
        <tissue evidence="22">Whole body</tissue>
    </source>
</reference>
<dbReference type="InterPro" id="IPR006202">
    <property type="entry name" value="Neur_chan_lig-bd"/>
</dbReference>
<dbReference type="SUPFAM" id="SSF90112">
    <property type="entry name" value="Neurotransmitter-gated ion-channel transmembrane pore"/>
    <property type="match status" value="1"/>
</dbReference>
<comment type="caution">
    <text evidence="21">The sequence shown here is derived from an EMBL/GenBank/DDBJ whole genome shotgun (WGS) entry which is preliminary data.</text>
</comment>
<dbReference type="PRINTS" id="PR00254">
    <property type="entry name" value="NICOTINICR"/>
</dbReference>
<dbReference type="Gene3D" id="1.20.58.390">
    <property type="entry name" value="Neurotransmitter-gated ion-channel transmembrane domain"/>
    <property type="match status" value="2"/>
</dbReference>
<dbReference type="NCBIfam" id="TIGR00860">
    <property type="entry name" value="LIC"/>
    <property type="match status" value="1"/>
</dbReference>
<evidence type="ECO:0000256" key="13">
    <source>
        <dbReference type="ARBA" id="ARBA00023180"/>
    </source>
</evidence>
<dbReference type="InterPro" id="IPR038050">
    <property type="entry name" value="Neuro_actylchol_rec"/>
</dbReference>
<keyword evidence="6 18" id="KW-0732">Signal</keyword>
<dbReference type="Pfam" id="PF02932">
    <property type="entry name" value="Neur_chan_memb"/>
    <property type="match status" value="1"/>
</dbReference>
<dbReference type="FunFam" id="1.20.58.390:FF:000012">
    <property type="entry name" value="Acetylcholine receptor subunit alpha-like"/>
    <property type="match status" value="1"/>
</dbReference>
<keyword evidence="7 18" id="KW-1133">Transmembrane helix</keyword>
<evidence type="ECO:0000313" key="24">
    <source>
        <dbReference type="Proteomes" id="UP001549921"/>
    </source>
</evidence>
<dbReference type="EMBL" id="JBEDNZ010000010">
    <property type="protein sequence ID" value="KAL0832415.1"/>
    <property type="molecule type" value="Genomic_DNA"/>
</dbReference>
<protein>
    <recommendedName>
        <fullName evidence="25">Nicotinic acetylcholine receptor alpha 3 subunit</fullName>
    </recommendedName>
</protein>
<keyword evidence="16 18" id="KW-0407">Ion channel</keyword>
<evidence type="ECO:0000313" key="21">
    <source>
        <dbReference type="EMBL" id="KAL0832414.1"/>
    </source>
</evidence>
<feature type="chain" id="PRO_5044523598" description="Nicotinic acetylcholine receptor alpha 3 subunit" evidence="18">
    <location>
        <begin position="24"/>
        <end position="526"/>
    </location>
</feature>
<evidence type="ECO:0000256" key="14">
    <source>
        <dbReference type="ARBA" id="ARBA00023257"/>
    </source>
</evidence>
<evidence type="ECO:0000256" key="9">
    <source>
        <dbReference type="ARBA" id="ARBA00023065"/>
    </source>
</evidence>
<evidence type="ECO:0000256" key="8">
    <source>
        <dbReference type="ARBA" id="ARBA00023018"/>
    </source>
</evidence>
<feature type="signal peptide" evidence="18">
    <location>
        <begin position="1"/>
        <end position="23"/>
    </location>
</feature>
<dbReference type="GO" id="GO:0045211">
    <property type="term" value="C:postsynaptic membrane"/>
    <property type="evidence" value="ECO:0007669"/>
    <property type="project" value="UniProtKB-SubCell"/>
</dbReference>
<dbReference type="AlphaFoldDB" id="A0ABD0T333"/>
<dbReference type="Proteomes" id="UP001549921">
    <property type="component" value="Unassembled WGS sequence"/>
</dbReference>
<feature type="transmembrane region" description="Helical" evidence="18">
    <location>
        <begin position="278"/>
        <end position="296"/>
    </location>
</feature>
<comment type="subcellular location">
    <subcellularLocation>
        <location evidence="17">Postsynaptic cell membrane</location>
        <topology evidence="17">Multi-pass membrane protein</topology>
    </subcellularLocation>
</comment>
<evidence type="ECO:0008006" key="25">
    <source>
        <dbReference type="Google" id="ProtNLM"/>
    </source>
</evidence>
<keyword evidence="11" id="KW-1015">Disulfide bond</keyword>
<dbReference type="CDD" id="cd19031">
    <property type="entry name" value="LGIC_ECD_nAChR_proto_alpha-like"/>
    <property type="match status" value="1"/>
</dbReference>
<evidence type="ECO:0000313" key="22">
    <source>
        <dbReference type="EMBL" id="KAL0882029.1"/>
    </source>
</evidence>
<feature type="transmembrane region" description="Helical" evidence="18">
    <location>
        <begin position="476"/>
        <end position="496"/>
    </location>
</feature>
<dbReference type="Gene3D" id="2.70.170.10">
    <property type="entry name" value="Neurotransmitter-gated ion-channel ligand-binding domain"/>
    <property type="match status" value="1"/>
</dbReference>
<evidence type="ECO:0000256" key="16">
    <source>
        <dbReference type="ARBA" id="ARBA00023303"/>
    </source>
</evidence>
<dbReference type="GO" id="GO:0007271">
    <property type="term" value="P:synaptic transmission, cholinergic"/>
    <property type="evidence" value="ECO:0007669"/>
    <property type="project" value="UniProtKB-ARBA"/>
</dbReference>
<evidence type="ECO:0000256" key="17">
    <source>
        <dbReference type="ARBA" id="ARBA00034104"/>
    </source>
</evidence>
<name>A0ABD0T333_LOXSC</name>
<dbReference type="PANTHER" id="PTHR18945">
    <property type="entry name" value="NEUROTRANSMITTER GATED ION CHANNEL"/>
    <property type="match status" value="1"/>
</dbReference>
<dbReference type="PROSITE" id="PS51257">
    <property type="entry name" value="PROKAR_LIPOPROTEIN"/>
    <property type="match status" value="1"/>
</dbReference>
<keyword evidence="14" id="KW-0628">Postsynaptic cell membrane</keyword>
<proteinExistence type="inferred from homology"/>
<feature type="transmembrane region" description="Helical" evidence="18">
    <location>
        <begin position="243"/>
        <end position="266"/>
    </location>
</feature>
<dbReference type="GO" id="GO:0098655">
    <property type="term" value="P:monoatomic cation transmembrane transport"/>
    <property type="evidence" value="ECO:0007669"/>
    <property type="project" value="UniProtKB-ARBA"/>
</dbReference>
<keyword evidence="8" id="KW-0770">Synapse</keyword>
<keyword evidence="9 18" id="KW-0406">Ion transport</keyword>
<comment type="function">
    <text evidence="1">After binding acetylcholine, the AChR responds by an extensive change in conformation that affects all subunits and leads to opening of an ion-conducting channel across the plasma membrane.</text>
</comment>
<keyword evidence="23" id="KW-1185">Reference proteome</keyword>
<keyword evidence="15" id="KW-1071">Ligand-gated ion channel</keyword>
<evidence type="ECO:0000259" key="20">
    <source>
        <dbReference type="Pfam" id="PF02932"/>
    </source>
</evidence>
<dbReference type="FunFam" id="1.20.58.390:FF:000022">
    <property type="entry name" value="Nicotinic acetylcholine receptor subunit alpha4"/>
    <property type="match status" value="1"/>
</dbReference>
<dbReference type="EMBL" id="JBEUOH010000010">
    <property type="protein sequence ID" value="KAL0882029.1"/>
    <property type="molecule type" value="Genomic_DNA"/>
</dbReference>
<dbReference type="Proteomes" id="UP001549920">
    <property type="component" value="Unassembled WGS sequence"/>
</dbReference>